<evidence type="ECO:0000313" key="1">
    <source>
        <dbReference type="EMBL" id="MDH1318804.1"/>
    </source>
</evidence>
<dbReference type="AlphaFoldDB" id="A0AA42PQ84"/>
<accession>A0AA42PQ84</accession>
<reference evidence="1" key="1">
    <citation type="submission" date="2022-09" db="EMBL/GenBank/DDBJ databases">
        <title>Intensive care unit water sources are persistently colonized with multi-drug resistant bacteria and are the site of extensive horizontal gene transfer of antibiotic resistance genes.</title>
        <authorList>
            <person name="Diorio-Toth L."/>
        </authorList>
    </citation>
    <scope>NUCLEOTIDE SEQUENCE</scope>
    <source>
        <strain evidence="1">GD03936</strain>
    </source>
</reference>
<evidence type="ECO:0000313" key="2">
    <source>
        <dbReference type="Proteomes" id="UP001158416"/>
    </source>
</evidence>
<gene>
    <name evidence="1" type="ORF">N5C39_10560</name>
</gene>
<dbReference type="Proteomes" id="UP001158416">
    <property type="component" value="Unassembled WGS sequence"/>
</dbReference>
<comment type="caution">
    <text evidence="1">The sequence shown here is derived from an EMBL/GenBank/DDBJ whole genome shotgun (WGS) entry which is preliminary data.</text>
</comment>
<proteinExistence type="predicted"/>
<protein>
    <submittedName>
        <fullName evidence="1">Uncharacterized protein</fullName>
    </submittedName>
</protein>
<sequence>MDTSRKIAVNPDTDLVLKETQNPPFSVSKGPKAPPIIAEGKTMGKVALPVVPDPPFDTDPHWMMNVLSVVPLRNGIFRYPLPDKSPVIPFRFEAVPKPTFYKLPCASHADKFT</sequence>
<name>A0AA42PQ84_9ENTR</name>
<dbReference type="EMBL" id="JAOCAP010000004">
    <property type="protein sequence ID" value="MDH1318804.1"/>
    <property type="molecule type" value="Genomic_DNA"/>
</dbReference>
<organism evidence="1 2">
    <name type="scientific">Enterobacter bugandensis</name>
    <dbReference type="NCBI Taxonomy" id="881260"/>
    <lineage>
        <taxon>Bacteria</taxon>
        <taxon>Pseudomonadati</taxon>
        <taxon>Pseudomonadota</taxon>
        <taxon>Gammaproteobacteria</taxon>
        <taxon>Enterobacterales</taxon>
        <taxon>Enterobacteriaceae</taxon>
        <taxon>Enterobacter</taxon>
    </lineage>
</organism>